<dbReference type="AlphaFoldDB" id="A0A6C0BEM1"/>
<reference evidence="1" key="1">
    <citation type="journal article" date="2020" name="Nature">
        <title>Giant virus diversity and host interactions through global metagenomics.</title>
        <authorList>
            <person name="Schulz F."/>
            <person name="Roux S."/>
            <person name="Paez-Espino D."/>
            <person name="Jungbluth S."/>
            <person name="Walsh D.A."/>
            <person name="Denef V.J."/>
            <person name="McMahon K.D."/>
            <person name="Konstantinidis K.T."/>
            <person name="Eloe-Fadrosh E.A."/>
            <person name="Kyrpides N.C."/>
            <person name="Woyke T."/>
        </authorList>
    </citation>
    <scope>NUCLEOTIDE SEQUENCE</scope>
    <source>
        <strain evidence="1">GVMAG-M-3300010160-4</strain>
    </source>
</reference>
<name>A0A6C0BEM1_9ZZZZ</name>
<sequence length="144" mass="16406">MSNTPHFNIIQNTKSEALRSYISAFFDPKNLKLMQHLIVLILKYKNQLTVEENEILNSKEFNEVMFGVEDFSTLLQPKQENIPKLGSGLKQKIIDLRSNEEQNVPKLGSGLKQKIIGLSSNEEQNIPKLGSGLKQKIIDLRLNE</sequence>
<organism evidence="1">
    <name type="scientific">viral metagenome</name>
    <dbReference type="NCBI Taxonomy" id="1070528"/>
    <lineage>
        <taxon>unclassified sequences</taxon>
        <taxon>metagenomes</taxon>
        <taxon>organismal metagenomes</taxon>
    </lineage>
</organism>
<dbReference type="EMBL" id="MN739120">
    <property type="protein sequence ID" value="QHS89848.1"/>
    <property type="molecule type" value="Genomic_DNA"/>
</dbReference>
<proteinExistence type="predicted"/>
<protein>
    <submittedName>
        <fullName evidence="1">Uncharacterized protein</fullName>
    </submittedName>
</protein>
<accession>A0A6C0BEM1</accession>
<evidence type="ECO:0000313" key="1">
    <source>
        <dbReference type="EMBL" id="QHS89848.1"/>
    </source>
</evidence>